<proteinExistence type="predicted"/>
<sequence>VEFVVDSQAVAGLAISTTAITTTQYEQEVRKIGRNLGHMYRQRCRYKARLLDPGYWRAREWKIDAEFLRKHAISAQRGGGMLTVEMVQRHAVWAVALQFFSEGGYVLKVGGADGVQ</sequence>
<organism evidence="1 2">
    <name type="scientific">Prorocentrum cordatum</name>
    <dbReference type="NCBI Taxonomy" id="2364126"/>
    <lineage>
        <taxon>Eukaryota</taxon>
        <taxon>Sar</taxon>
        <taxon>Alveolata</taxon>
        <taxon>Dinophyceae</taxon>
        <taxon>Prorocentrales</taxon>
        <taxon>Prorocentraceae</taxon>
        <taxon>Prorocentrum</taxon>
    </lineage>
</organism>
<evidence type="ECO:0000313" key="1">
    <source>
        <dbReference type="EMBL" id="CAK0830378.1"/>
    </source>
</evidence>
<dbReference type="EMBL" id="CAUYUJ010010842">
    <property type="protein sequence ID" value="CAK0830378.1"/>
    <property type="molecule type" value="Genomic_DNA"/>
</dbReference>
<accession>A0ABN9SEA6</accession>
<comment type="caution">
    <text evidence="1">The sequence shown here is derived from an EMBL/GenBank/DDBJ whole genome shotgun (WGS) entry which is preliminary data.</text>
</comment>
<dbReference type="Proteomes" id="UP001189429">
    <property type="component" value="Unassembled WGS sequence"/>
</dbReference>
<gene>
    <name evidence="1" type="ORF">PCOR1329_LOCUS29032</name>
</gene>
<name>A0ABN9SEA6_9DINO</name>
<reference evidence="1" key="1">
    <citation type="submission" date="2023-10" db="EMBL/GenBank/DDBJ databases">
        <authorList>
            <person name="Chen Y."/>
            <person name="Shah S."/>
            <person name="Dougan E. K."/>
            <person name="Thang M."/>
            <person name="Chan C."/>
        </authorList>
    </citation>
    <scope>NUCLEOTIDE SEQUENCE [LARGE SCALE GENOMIC DNA]</scope>
</reference>
<protein>
    <submittedName>
        <fullName evidence="1">Uncharacterized protein</fullName>
    </submittedName>
</protein>
<feature type="non-terminal residue" evidence="1">
    <location>
        <position position="116"/>
    </location>
</feature>
<evidence type="ECO:0000313" key="2">
    <source>
        <dbReference type="Proteomes" id="UP001189429"/>
    </source>
</evidence>
<feature type="non-terminal residue" evidence="1">
    <location>
        <position position="1"/>
    </location>
</feature>
<keyword evidence="2" id="KW-1185">Reference proteome</keyword>